<evidence type="ECO:0000313" key="2">
    <source>
        <dbReference type="EMBL" id="NIH80841.1"/>
    </source>
</evidence>
<organism evidence="2 3">
    <name type="scientific">Amycolatopsis viridis</name>
    <dbReference type="NCBI Taxonomy" id="185678"/>
    <lineage>
        <taxon>Bacteria</taxon>
        <taxon>Bacillati</taxon>
        <taxon>Actinomycetota</taxon>
        <taxon>Actinomycetes</taxon>
        <taxon>Pseudonocardiales</taxon>
        <taxon>Pseudonocardiaceae</taxon>
        <taxon>Amycolatopsis</taxon>
    </lineage>
</organism>
<proteinExistence type="predicted"/>
<comment type="caution">
    <text evidence="2">The sequence shown here is derived from an EMBL/GenBank/DDBJ whole genome shotgun (WGS) entry which is preliminary data.</text>
</comment>
<reference evidence="2 3" key="1">
    <citation type="submission" date="2020-03" db="EMBL/GenBank/DDBJ databases">
        <title>Sequencing the genomes of 1000 actinobacteria strains.</title>
        <authorList>
            <person name="Klenk H.-P."/>
        </authorList>
    </citation>
    <scope>NUCLEOTIDE SEQUENCE [LARGE SCALE GENOMIC DNA]</scope>
    <source>
        <strain evidence="2 3">DSM 45668</strain>
    </source>
</reference>
<dbReference type="EMBL" id="JAANOU010000001">
    <property type="protein sequence ID" value="NIH80841.1"/>
    <property type="molecule type" value="Genomic_DNA"/>
</dbReference>
<keyword evidence="3" id="KW-1185">Reference proteome</keyword>
<gene>
    <name evidence="2" type="ORF">FHX46_003371</name>
</gene>
<protein>
    <submittedName>
        <fullName evidence="2">Uncharacterized protein</fullName>
    </submittedName>
</protein>
<feature type="region of interest" description="Disordered" evidence="1">
    <location>
        <begin position="1"/>
        <end position="20"/>
    </location>
</feature>
<name>A0ABX0SZW0_9PSEU</name>
<evidence type="ECO:0000313" key="3">
    <source>
        <dbReference type="Proteomes" id="UP000754495"/>
    </source>
</evidence>
<dbReference type="Proteomes" id="UP000754495">
    <property type="component" value="Unassembled WGS sequence"/>
</dbReference>
<evidence type="ECO:0000256" key="1">
    <source>
        <dbReference type="SAM" id="MobiDB-lite"/>
    </source>
</evidence>
<dbReference type="RefSeq" id="WP_167115704.1">
    <property type="nucleotide sequence ID" value="NZ_JAANOU010000001.1"/>
</dbReference>
<sequence>MGSCKTGPRGRPRPTGEEPHVEACEGPGCAVVLTALALAVPQASAAAYPSNHFKVEYTATYAEGTMTWYARSVRLDGTLRSLSSSGCRRAYAVAYNSGGGRLDERSTSAQCGDRIGTFRIDLTADVPGGAAFVSVCLLDGAGAPLGECTAYARSDAG</sequence>
<accession>A0ABX0SZW0</accession>